<reference evidence="9" key="1">
    <citation type="submission" date="2020-10" db="EMBL/GenBank/DDBJ databases">
        <authorList>
            <person name="Gilroy R."/>
        </authorList>
    </citation>
    <scope>NUCLEOTIDE SEQUENCE</scope>
    <source>
        <strain evidence="9">ChiSjej4B22-8349</strain>
    </source>
</reference>
<dbReference type="PANTHER" id="PTHR30561">
    <property type="entry name" value="SMR FAMILY PROTON-DEPENDENT DRUG EFFLUX TRANSPORTER SUGE"/>
    <property type="match status" value="1"/>
</dbReference>
<keyword evidence="6 8" id="KW-0472">Membrane</keyword>
<evidence type="ECO:0000256" key="3">
    <source>
        <dbReference type="ARBA" id="ARBA00022475"/>
    </source>
</evidence>
<dbReference type="PANTHER" id="PTHR30561:SF0">
    <property type="entry name" value="GUANIDINIUM EXPORTER"/>
    <property type="match status" value="1"/>
</dbReference>
<evidence type="ECO:0000256" key="4">
    <source>
        <dbReference type="ARBA" id="ARBA00022692"/>
    </source>
</evidence>
<evidence type="ECO:0000256" key="2">
    <source>
        <dbReference type="ARBA" id="ARBA00022448"/>
    </source>
</evidence>
<keyword evidence="3" id="KW-1003">Cell membrane</keyword>
<reference evidence="9" key="2">
    <citation type="journal article" date="2021" name="PeerJ">
        <title>Extensive microbial diversity within the chicken gut microbiome revealed by metagenomics and culture.</title>
        <authorList>
            <person name="Gilroy R."/>
            <person name="Ravi A."/>
            <person name="Getino M."/>
            <person name="Pursley I."/>
            <person name="Horton D.L."/>
            <person name="Alikhan N.F."/>
            <person name="Baker D."/>
            <person name="Gharbi K."/>
            <person name="Hall N."/>
            <person name="Watson M."/>
            <person name="Adriaenssens E.M."/>
            <person name="Foster-Nyarko E."/>
            <person name="Jarju S."/>
            <person name="Secka A."/>
            <person name="Antonio M."/>
            <person name="Oren A."/>
            <person name="Chaudhuri R.R."/>
            <person name="La Ragione R."/>
            <person name="Hildebrand F."/>
            <person name="Pallen M.J."/>
        </authorList>
    </citation>
    <scope>NUCLEOTIDE SEQUENCE</scope>
    <source>
        <strain evidence="9">ChiSjej4B22-8349</strain>
    </source>
</reference>
<evidence type="ECO:0000313" key="10">
    <source>
        <dbReference type="Proteomes" id="UP000824130"/>
    </source>
</evidence>
<comment type="subcellular location">
    <subcellularLocation>
        <location evidence="1 7">Cell membrane</location>
        <topology evidence="1 7">Multi-pass membrane protein</topology>
    </subcellularLocation>
</comment>
<evidence type="ECO:0000256" key="5">
    <source>
        <dbReference type="ARBA" id="ARBA00022989"/>
    </source>
</evidence>
<dbReference type="GO" id="GO:0005886">
    <property type="term" value="C:plasma membrane"/>
    <property type="evidence" value="ECO:0007669"/>
    <property type="project" value="UniProtKB-SubCell"/>
</dbReference>
<dbReference type="AlphaFoldDB" id="A0A9D1SUF8"/>
<dbReference type="Gene3D" id="1.10.3730.20">
    <property type="match status" value="1"/>
</dbReference>
<protein>
    <submittedName>
        <fullName evidence="9">Multidrug efflux SMR transporter</fullName>
    </submittedName>
</protein>
<keyword evidence="4 7" id="KW-0812">Transmembrane</keyword>
<keyword evidence="2" id="KW-0813">Transport</keyword>
<evidence type="ECO:0000313" key="9">
    <source>
        <dbReference type="EMBL" id="HIU95262.1"/>
    </source>
</evidence>
<evidence type="ECO:0000256" key="7">
    <source>
        <dbReference type="RuleBase" id="RU003942"/>
    </source>
</evidence>
<dbReference type="Proteomes" id="UP000824130">
    <property type="component" value="Unassembled WGS sequence"/>
</dbReference>
<dbReference type="Pfam" id="PF00893">
    <property type="entry name" value="Multi_Drug_Res"/>
    <property type="match status" value="1"/>
</dbReference>
<feature type="transmembrane region" description="Helical" evidence="8">
    <location>
        <begin position="27"/>
        <end position="46"/>
    </location>
</feature>
<evidence type="ECO:0000256" key="8">
    <source>
        <dbReference type="SAM" id="Phobius"/>
    </source>
</evidence>
<evidence type="ECO:0000256" key="1">
    <source>
        <dbReference type="ARBA" id="ARBA00004651"/>
    </source>
</evidence>
<keyword evidence="5 8" id="KW-1133">Transmembrane helix</keyword>
<proteinExistence type="inferred from homology"/>
<gene>
    <name evidence="9" type="ORF">IAD25_00930</name>
</gene>
<organism evidence="9 10">
    <name type="scientific">Candidatus Allocopromorpha excrementipullorum</name>
    <dbReference type="NCBI Taxonomy" id="2840743"/>
    <lineage>
        <taxon>Bacteria</taxon>
        <taxon>Bacillati</taxon>
        <taxon>Bacillota</taxon>
        <taxon>Clostridia</taxon>
        <taxon>Eubacteriales</taxon>
        <taxon>Eubacteriaceae</taxon>
        <taxon>Eubacteriaceae incertae sedis</taxon>
        <taxon>Candidatus Allocopromorpha</taxon>
    </lineage>
</organism>
<dbReference type="GO" id="GO:0022857">
    <property type="term" value="F:transmembrane transporter activity"/>
    <property type="evidence" value="ECO:0007669"/>
    <property type="project" value="InterPro"/>
</dbReference>
<dbReference type="InterPro" id="IPR000390">
    <property type="entry name" value="Small_drug/metabolite_transptr"/>
</dbReference>
<dbReference type="InterPro" id="IPR045324">
    <property type="entry name" value="Small_multidrug_res"/>
</dbReference>
<evidence type="ECO:0000256" key="6">
    <source>
        <dbReference type="ARBA" id="ARBA00023136"/>
    </source>
</evidence>
<accession>A0A9D1SUF8</accession>
<comment type="similarity">
    <text evidence="7">Belongs to the drug/metabolite transporter (DMT) superfamily. Small multidrug resistance (SMR) (TC 2.A.7.1) family.</text>
</comment>
<feature type="transmembrane region" description="Helical" evidence="8">
    <location>
        <begin position="58"/>
        <end position="78"/>
    </location>
</feature>
<comment type="caution">
    <text evidence="9">The sequence shown here is derived from an EMBL/GenBank/DDBJ whole genome shotgun (WGS) entry which is preliminary data.</text>
</comment>
<feature type="transmembrane region" description="Helical" evidence="8">
    <location>
        <begin position="84"/>
        <end position="103"/>
    </location>
</feature>
<dbReference type="EMBL" id="DVOB01000021">
    <property type="protein sequence ID" value="HIU95262.1"/>
    <property type="molecule type" value="Genomic_DNA"/>
</dbReference>
<name>A0A9D1SUF8_9FIRM</name>
<sequence length="142" mass="14526">MSWIYLIAGSFMEIGWATGVSLIDGDVRPGMVVAVAAMLIISFWLFSKSLTGIPVSTAYAVFTGIGSVGTVVVGMAFLGDHFSLLKVLLIAALIGCIIGLKFIPERKAGEAECRTGGIAGQAAEAAGQAGKAACETGKEGGR</sequence>
<dbReference type="InterPro" id="IPR037185">
    <property type="entry name" value="EmrE-like"/>
</dbReference>
<dbReference type="SUPFAM" id="SSF103481">
    <property type="entry name" value="Multidrug resistance efflux transporter EmrE"/>
    <property type="match status" value="1"/>
</dbReference>